<keyword evidence="2" id="KW-0812">Transmembrane</keyword>
<feature type="region of interest" description="Disordered" evidence="1">
    <location>
        <begin position="318"/>
        <end position="359"/>
    </location>
</feature>
<dbReference type="Proteomes" id="UP001590950">
    <property type="component" value="Unassembled WGS sequence"/>
</dbReference>
<keyword evidence="4" id="KW-1185">Reference proteome</keyword>
<dbReference type="PANTHER" id="PTHR15887:SF1">
    <property type="entry name" value="TRANSMEMBRANE PROTEIN 69"/>
    <property type="match status" value="1"/>
</dbReference>
<feature type="transmembrane region" description="Helical" evidence="2">
    <location>
        <begin position="141"/>
        <end position="164"/>
    </location>
</feature>
<feature type="compositionally biased region" description="Acidic residues" evidence="1">
    <location>
        <begin position="339"/>
        <end position="359"/>
    </location>
</feature>
<feature type="region of interest" description="Disordered" evidence="1">
    <location>
        <begin position="82"/>
        <end position="114"/>
    </location>
</feature>
<accession>A0ABR4A4D5</accession>
<feature type="transmembrane region" description="Helical" evidence="2">
    <location>
        <begin position="280"/>
        <end position="296"/>
    </location>
</feature>
<evidence type="ECO:0000313" key="4">
    <source>
        <dbReference type="Proteomes" id="UP001590950"/>
    </source>
</evidence>
<feature type="compositionally biased region" description="Basic and acidic residues" evidence="1">
    <location>
        <begin position="318"/>
        <end position="338"/>
    </location>
</feature>
<evidence type="ECO:0008006" key="5">
    <source>
        <dbReference type="Google" id="ProtNLM"/>
    </source>
</evidence>
<name>A0ABR4A4D5_9LECA</name>
<evidence type="ECO:0000256" key="2">
    <source>
        <dbReference type="SAM" id="Phobius"/>
    </source>
</evidence>
<comment type="caution">
    <text evidence="3">The sequence shown here is derived from an EMBL/GenBank/DDBJ whole genome shotgun (WGS) entry which is preliminary data.</text>
</comment>
<dbReference type="EMBL" id="JBEFKJ010000019">
    <property type="protein sequence ID" value="KAL2040777.1"/>
    <property type="molecule type" value="Genomic_DNA"/>
</dbReference>
<gene>
    <name evidence="3" type="ORF">N7G274_006235</name>
</gene>
<evidence type="ECO:0000256" key="1">
    <source>
        <dbReference type="SAM" id="MobiDB-lite"/>
    </source>
</evidence>
<keyword evidence="2" id="KW-0472">Membrane</keyword>
<proteinExistence type="predicted"/>
<feature type="transmembrane region" description="Helical" evidence="2">
    <location>
        <begin position="195"/>
        <end position="215"/>
    </location>
</feature>
<sequence>MLRSGHAASITRSSFRYVSSTTSRTTATLTRVHGLRPHIPNKASFQKPSPLALTLRKPLSTSLQRYAAPYDSIDRKHEEAVEHEKLEPNPEEVSTTSSVHEIFHEKGVEEPERDEDMLAGIKSDWKTIKDTFALNEVPREALIIGMAGVLPYLATSLSTVYLAFDINHASATGSAFLFSQQTAEQLLHIIEPLQVGYGAVILSFLGAIHWGLEWAKYGGVHGYSRYAYGVVAPAVAWPTILLPVEYALIVQFTAFTFLYFADSRAVVRGWAPHWYSTYRFVLTFVVGASIVASLIGRGQIADQISRLPSPADRVRALRDSQLEAMETEEREKHVRMVAEDDGEDDEEEEGGDEGEEEEE</sequence>
<reference evidence="3 4" key="1">
    <citation type="submission" date="2024-09" db="EMBL/GenBank/DDBJ databases">
        <title>Rethinking Asexuality: The Enigmatic Case of Functional Sexual Genes in Lepraria (Stereocaulaceae).</title>
        <authorList>
            <person name="Doellman M."/>
            <person name="Sun Y."/>
            <person name="Barcenas-Pena A."/>
            <person name="Lumbsch H.T."/>
            <person name="Grewe F."/>
        </authorList>
    </citation>
    <scope>NUCLEOTIDE SEQUENCE [LARGE SCALE GENOMIC DNA]</scope>
    <source>
        <strain evidence="3 4">Mercado 3170</strain>
    </source>
</reference>
<keyword evidence="2" id="KW-1133">Transmembrane helix</keyword>
<organism evidence="3 4">
    <name type="scientific">Stereocaulon virgatum</name>
    <dbReference type="NCBI Taxonomy" id="373712"/>
    <lineage>
        <taxon>Eukaryota</taxon>
        <taxon>Fungi</taxon>
        <taxon>Dikarya</taxon>
        <taxon>Ascomycota</taxon>
        <taxon>Pezizomycotina</taxon>
        <taxon>Lecanoromycetes</taxon>
        <taxon>OSLEUM clade</taxon>
        <taxon>Lecanoromycetidae</taxon>
        <taxon>Lecanorales</taxon>
        <taxon>Lecanorineae</taxon>
        <taxon>Stereocaulaceae</taxon>
        <taxon>Stereocaulon</taxon>
    </lineage>
</organism>
<dbReference type="Pfam" id="PF11911">
    <property type="entry name" value="DUF3429"/>
    <property type="match status" value="1"/>
</dbReference>
<protein>
    <recommendedName>
        <fullName evidence="5">Mitochondrial inner membrane protein 1</fullName>
    </recommendedName>
</protein>
<feature type="compositionally biased region" description="Basic and acidic residues" evidence="1">
    <location>
        <begin position="101"/>
        <end position="110"/>
    </location>
</feature>
<evidence type="ECO:0000313" key="3">
    <source>
        <dbReference type="EMBL" id="KAL2040777.1"/>
    </source>
</evidence>
<dbReference type="PANTHER" id="PTHR15887">
    <property type="entry name" value="TRANSMEMBRANE PROTEIN 69"/>
    <property type="match status" value="1"/>
</dbReference>
<dbReference type="InterPro" id="IPR021836">
    <property type="entry name" value="DUF3429"/>
</dbReference>
<feature type="transmembrane region" description="Helical" evidence="2">
    <location>
        <begin position="227"/>
        <end position="260"/>
    </location>
</feature>